<organism evidence="1 2">
    <name type="scientific">Aureobasidium namibiae CBS 147.97</name>
    <dbReference type="NCBI Taxonomy" id="1043004"/>
    <lineage>
        <taxon>Eukaryota</taxon>
        <taxon>Fungi</taxon>
        <taxon>Dikarya</taxon>
        <taxon>Ascomycota</taxon>
        <taxon>Pezizomycotina</taxon>
        <taxon>Dothideomycetes</taxon>
        <taxon>Dothideomycetidae</taxon>
        <taxon>Dothideales</taxon>
        <taxon>Saccotheciaceae</taxon>
        <taxon>Aureobasidium</taxon>
    </lineage>
</organism>
<evidence type="ECO:0000313" key="2">
    <source>
        <dbReference type="Proteomes" id="UP000027730"/>
    </source>
</evidence>
<dbReference type="AlphaFoldDB" id="A0A074WW15"/>
<proteinExistence type="predicted"/>
<keyword evidence="2" id="KW-1185">Reference proteome</keyword>
<accession>A0A074WW15</accession>
<dbReference type="HOGENOM" id="CLU_2209502_0_0_1"/>
<protein>
    <submittedName>
        <fullName evidence="1">Uncharacterized protein</fullName>
    </submittedName>
</protein>
<name>A0A074WW15_9PEZI</name>
<gene>
    <name evidence="1" type="ORF">M436DRAFT_63286</name>
</gene>
<dbReference type="EMBL" id="KL584708">
    <property type="protein sequence ID" value="KEQ73937.1"/>
    <property type="molecule type" value="Genomic_DNA"/>
</dbReference>
<dbReference type="GeneID" id="25413500"/>
<reference evidence="1 2" key="1">
    <citation type="journal article" date="2014" name="BMC Genomics">
        <title>Genome sequencing of four Aureobasidium pullulans varieties: biotechnological potential, stress tolerance, and description of new species.</title>
        <authorList>
            <person name="Gostin Ar C."/>
            <person name="Ohm R.A."/>
            <person name="Kogej T."/>
            <person name="Sonjak S."/>
            <person name="Turk M."/>
            <person name="Zajc J."/>
            <person name="Zalar P."/>
            <person name="Grube M."/>
            <person name="Sun H."/>
            <person name="Han J."/>
            <person name="Sharma A."/>
            <person name="Chiniquy J."/>
            <person name="Ngan C.Y."/>
            <person name="Lipzen A."/>
            <person name="Barry K."/>
            <person name="Grigoriev I.V."/>
            <person name="Gunde-Cimerman N."/>
        </authorList>
    </citation>
    <scope>NUCLEOTIDE SEQUENCE [LARGE SCALE GENOMIC DNA]</scope>
    <source>
        <strain evidence="1 2">CBS 147.97</strain>
    </source>
</reference>
<dbReference type="RefSeq" id="XP_013428132.1">
    <property type="nucleotide sequence ID" value="XM_013572678.1"/>
</dbReference>
<sequence length="107" mass="11852">MARFTASGYELVVTIYAYVATVSEDAHTKVASRIGFSSRNPHVWISIDEVEARCNVSNLGISTSHLGVNGYHGWKNTRLLATWFPGHDELNSVSDTRNVWPNDADLS</sequence>
<dbReference type="Proteomes" id="UP000027730">
    <property type="component" value="Unassembled WGS sequence"/>
</dbReference>
<evidence type="ECO:0000313" key="1">
    <source>
        <dbReference type="EMBL" id="KEQ73937.1"/>
    </source>
</evidence>